<dbReference type="Proteomes" id="UP000053144">
    <property type="component" value="Chromosome 2"/>
</dbReference>
<feature type="region of interest" description="Disordered" evidence="14">
    <location>
        <begin position="154"/>
        <end position="202"/>
    </location>
</feature>
<evidence type="ECO:0000256" key="11">
    <source>
        <dbReference type="ARBA" id="ARBA00023242"/>
    </source>
</evidence>
<dbReference type="InterPro" id="IPR018866">
    <property type="entry name" value="Znf-4CXXC_R1"/>
</dbReference>
<feature type="region of interest" description="Disordered" evidence="14">
    <location>
        <begin position="1"/>
        <end position="26"/>
    </location>
</feature>
<evidence type="ECO:0000259" key="16">
    <source>
        <dbReference type="PROSITE" id="PS51184"/>
    </source>
</evidence>
<feature type="region of interest" description="Disordered" evidence="14">
    <location>
        <begin position="1667"/>
        <end position="1693"/>
    </location>
</feature>
<evidence type="ECO:0000256" key="14">
    <source>
        <dbReference type="SAM" id="MobiDB-lite"/>
    </source>
</evidence>
<feature type="domain" description="RING-type" evidence="15">
    <location>
        <begin position="269"/>
        <end position="316"/>
    </location>
</feature>
<comment type="function">
    <text evidence="12">May function as histone H3 lysine demethylase and be involved in regulation of gene expression.</text>
</comment>
<dbReference type="GO" id="GO:0003712">
    <property type="term" value="F:transcription coregulator activity"/>
    <property type="evidence" value="ECO:0007669"/>
    <property type="project" value="TreeGrafter"/>
</dbReference>
<feature type="compositionally biased region" description="Polar residues" evidence="14">
    <location>
        <begin position="11"/>
        <end position="26"/>
    </location>
</feature>
<dbReference type="FunFam" id="2.60.120.650:FF:000026">
    <property type="entry name" value="Transcription factor jumonji domain-containing protein"/>
    <property type="match status" value="2"/>
</dbReference>
<feature type="compositionally biased region" description="Basic and acidic residues" evidence="14">
    <location>
        <begin position="1667"/>
        <end position="1688"/>
    </location>
</feature>
<dbReference type="GO" id="GO:0032454">
    <property type="term" value="F:histone H3K9 demethylase activity"/>
    <property type="evidence" value="ECO:0007669"/>
    <property type="project" value="InterPro"/>
</dbReference>
<keyword evidence="5 13" id="KW-0863">Zinc-finger</keyword>
<feature type="compositionally biased region" description="Polar residues" evidence="14">
    <location>
        <begin position="974"/>
        <end position="985"/>
    </location>
</feature>
<evidence type="ECO:0000256" key="4">
    <source>
        <dbReference type="ARBA" id="ARBA00022723"/>
    </source>
</evidence>
<keyword evidence="6" id="KW-0862">Zinc</keyword>
<dbReference type="PROSITE" id="PS50089">
    <property type="entry name" value="ZF_RING_2"/>
    <property type="match status" value="1"/>
</dbReference>
<evidence type="ECO:0000256" key="1">
    <source>
        <dbReference type="ARBA" id="ARBA00001954"/>
    </source>
</evidence>
<dbReference type="GO" id="GO:0006357">
    <property type="term" value="P:regulation of transcription by RNA polymerase II"/>
    <property type="evidence" value="ECO:0007669"/>
    <property type="project" value="TreeGrafter"/>
</dbReference>
<keyword evidence="8" id="KW-0408">Iron</keyword>
<dbReference type="GO" id="GO:0008270">
    <property type="term" value="F:zinc ion binding"/>
    <property type="evidence" value="ECO:0007669"/>
    <property type="project" value="UniProtKB-KW"/>
</dbReference>
<keyword evidence="7" id="KW-0560">Oxidoreductase</keyword>
<protein>
    <recommendedName>
        <fullName evidence="19">JmjC domain-containing protein</fullName>
    </recommendedName>
</protein>
<feature type="region of interest" description="Disordered" evidence="14">
    <location>
        <begin position="54"/>
        <end position="126"/>
    </location>
</feature>
<organism evidence="17 18">
    <name type="scientific">Phaseolus angularis</name>
    <name type="common">Azuki bean</name>
    <name type="synonym">Vigna angularis</name>
    <dbReference type="NCBI Taxonomy" id="3914"/>
    <lineage>
        <taxon>Eukaryota</taxon>
        <taxon>Viridiplantae</taxon>
        <taxon>Streptophyta</taxon>
        <taxon>Embryophyta</taxon>
        <taxon>Tracheophyta</taxon>
        <taxon>Spermatophyta</taxon>
        <taxon>Magnoliopsida</taxon>
        <taxon>eudicotyledons</taxon>
        <taxon>Gunneridae</taxon>
        <taxon>Pentapetalae</taxon>
        <taxon>rosids</taxon>
        <taxon>fabids</taxon>
        <taxon>Fabales</taxon>
        <taxon>Fabaceae</taxon>
        <taxon>Papilionoideae</taxon>
        <taxon>50 kb inversion clade</taxon>
        <taxon>NPAAA clade</taxon>
        <taxon>indigoferoid/millettioid clade</taxon>
        <taxon>Phaseoleae</taxon>
        <taxon>Vigna</taxon>
    </lineage>
</organism>
<evidence type="ECO:0000256" key="5">
    <source>
        <dbReference type="ARBA" id="ARBA00022771"/>
    </source>
</evidence>
<feature type="compositionally biased region" description="Basic residues" evidence="14">
    <location>
        <begin position="1"/>
        <end position="10"/>
    </location>
</feature>
<evidence type="ECO:0000256" key="7">
    <source>
        <dbReference type="ARBA" id="ARBA00023002"/>
    </source>
</evidence>
<dbReference type="Pfam" id="PF02373">
    <property type="entry name" value="JmjC"/>
    <property type="match status" value="2"/>
</dbReference>
<feature type="region of interest" description="Disordered" evidence="14">
    <location>
        <begin position="960"/>
        <end position="1022"/>
    </location>
</feature>
<keyword evidence="4" id="KW-0479">Metal-binding</keyword>
<evidence type="ECO:0000256" key="8">
    <source>
        <dbReference type="ARBA" id="ARBA00023004"/>
    </source>
</evidence>
<keyword evidence="10" id="KW-0804">Transcription</keyword>
<feature type="domain" description="JmjC" evidence="16">
    <location>
        <begin position="696"/>
        <end position="925"/>
    </location>
</feature>
<dbReference type="GO" id="GO:0000118">
    <property type="term" value="C:histone deacetylase complex"/>
    <property type="evidence" value="ECO:0007669"/>
    <property type="project" value="TreeGrafter"/>
</dbReference>
<dbReference type="InterPro" id="IPR001841">
    <property type="entry name" value="Znf_RING"/>
</dbReference>
<keyword evidence="11" id="KW-0539">Nucleus</keyword>
<gene>
    <name evidence="17" type="ORF">LR48_Vigan02g257700</name>
</gene>
<accession>A0A0L9U168</accession>
<dbReference type="PANTHER" id="PTHR12549:SF11">
    <property type="entry name" value="LYSINE-SPECIFIC DEMETHYLASE JMJ25"/>
    <property type="match status" value="1"/>
</dbReference>
<evidence type="ECO:0000256" key="6">
    <source>
        <dbReference type="ARBA" id="ARBA00022833"/>
    </source>
</evidence>
<dbReference type="Gene3D" id="2.60.120.650">
    <property type="entry name" value="Cupin"/>
    <property type="match status" value="2"/>
</dbReference>
<proteinExistence type="inferred from homology"/>
<evidence type="ECO:0008006" key="19">
    <source>
        <dbReference type="Google" id="ProtNLM"/>
    </source>
</evidence>
<evidence type="ECO:0000256" key="12">
    <source>
        <dbReference type="ARBA" id="ARBA00060112"/>
    </source>
</evidence>
<feature type="compositionally biased region" description="Basic residues" evidence="14">
    <location>
        <begin position="1008"/>
        <end position="1017"/>
    </location>
</feature>
<dbReference type="PANTHER" id="PTHR12549">
    <property type="entry name" value="JMJC DOMAIN-CONTAINING HISTONE DEMETHYLATION PROTEIN"/>
    <property type="match status" value="1"/>
</dbReference>
<evidence type="ECO:0000256" key="10">
    <source>
        <dbReference type="ARBA" id="ARBA00023163"/>
    </source>
</evidence>
<evidence type="ECO:0000256" key="3">
    <source>
        <dbReference type="ARBA" id="ARBA00006801"/>
    </source>
</evidence>
<comment type="subcellular location">
    <subcellularLocation>
        <location evidence="2">Nucleus</location>
    </subcellularLocation>
</comment>
<feature type="compositionally biased region" description="Basic and acidic residues" evidence="14">
    <location>
        <begin position="1052"/>
        <end position="1081"/>
    </location>
</feature>
<dbReference type="EMBL" id="CM003372">
    <property type="protein sequence ID" value="KOM36427.1"/>
    <property type="molecule type" value="Genomic_DNA"/>
</dbReference>
<evidence type="ECO:0000313" key="17">
    <source>
        <dbReference type="EMBL" id="KOM36427.1"/>
    </source>
</evidence>
<feature type="compositionally biased region" description="Basic and acidic residues" evidence="14">
    <location>
        <begin position="154"/>
        <end position="184"/>
    </location>
</feature>
<dbReference type="SUPFAM" id="SSF51197">
    <property type="entry name" value="Clavaminate synthase-like"/>
    <property type="match status" value="2"/>
</dbReference>
<dbReference type="Pfam" id="PF10497">
    <property type="entry name" value="zf-4CXXC_R1"/>
    <property type="match status" value="1"/>
</dbReference>
<evidence type="ECO:0000256" key="9">
    <source>
        <dbReference type="ARBA" id="ARBA00023015"/>
    </source>
</evidence>
<dbReference type="GO" id="GO:0000785">
    <property type="term" value="C:chromatin"/>
    <property type="evidence" value="ECO:0007669"/>
    <property type="project" value="TreeGrafter"/>
</dbReference>
<sequence>MAGKRKRRRGNTATIPVDSNPTKQNIQSLDFNAECEADQRKAINFTETVDDGEVGYSTIAEGVKKKRGRRSEKEGKATMSEGSLSEKNSAQDENHGENGGVGVSTSVQGVKKKRGRKSKEEKEEMERKLLEENLLEKNGENSRVGYSFFEDVKKETEEMDRKNSDENLLEKKGGRDVSHGERDVVGGSSLQEGVTDGGNGELHEKRPVRKRKVVKEGGGEFEIPAGFSGSGSDIRKQHNIRNRKVKIEAVMPKKNKRDKECIENQSKMCHQCQRNDKGEVVRCTKCKTKRFCIPCIKNWYPHLKEDYIAEACPVCRGNCNCKACLRSDAFIKVRSSPFNSVKDEKVEVSMCLLQVFLPYLRLLDEEQMFENEIEAKIHGISVSELEVVHADYFKDERVYCDNCKTSIFDYHRSCTECSFDLCLMCCRELRSGQLVGGADPITLEFPFRGRDYLHGKIVDKTVNQTEPNDAAKPLIRDWSRAVWHAESNGSIPCPKECKHGFLELKSVLGQHFITNLLCKANGLAQTLKHETPDKLCLCSRPDRSGNYGMRKAASRADSGDNYLYCPNSVQLQDEDLGHFQWHWEKGEPVIVSHVIDCTSGLSWEPLVMWRAFRQMNNTKHEQHLDVKAIDCLDFCEVEINIHQFFTGYTKAFGDWLHWPRILKLKDWPPSNLFEERLPRHCAEFISSLPFKEYTDPLGGCLNIAVKLPKECLKPDMGPKTYIAYGFPQELGRGDSVTKLHCDMSDAVNVLTHIAELKLDPEHLSAIDKLKLQHFEQDKRELLSDRDGETNVDEVETVPESDSSFAGDGSEGALWDIFRRQDVPKLQEYLRKHFREFRHIHCSPLEQVIHPIHDQTFYLTVEHKRKLKEEYGIEPWTFVQKLGDAVFIPAGCPHQVRNLKSCIKVALDFVSPENVGECFRLTEEFRTLPINHVSAEDKLELASVIFAISFDRLEGGFDDGVKRKRGRRSEKEGKTTMSKGSLSEKNSAQDENHGENGGVGVSTSDQGVKKKRGRKRKKEKEEMERKLLEENLLEKIGENSRVGYSFFEDVKKETEEMDRKNSDENLLEKKGGRDVSHGERDVVGGSSLQEGVTDGGNGELHEKRPVRKRKVVKEGGGEFEIPAGFSGSGSDIRKQHNSRSRKVKIEAVMPKKNKKDKEHALVGSVRSIRGLFLRYHCIASYQVGVTDIFFVLYPHLKEDCIAEACPVCRGNCNCKACLRSNKMKAKTSTNKDEKVELSMCLLQVLLPYLRLLDEEQRIENETEAKIQGISVSELEVVHADYFKDERVYCDNCKISIFDYHRSCTECSFYLCLICCRELRSGQLVGGADPITLEFPFRGRDYLHGGNVDKTVNQIESNAAAKSLIREWSRAGWHADSNGSIPCPKECNHGFLELRSVLGQHFITDLLCKANGLEQTFKHETPDKLCLCSRPDRSANYGMRKAASRADSGDNYLYCPKAVQLQDKDLGHFQWHWEKGEPVIVSHVFDCTSGLSWEPLVMWRALRQMNNTKREQHLYGKAIDCLDFCEVEIKMHQFFTGYTKAFGDWLHWPRILKLKDCPPSNLFEERLPRHFAEFISSLPFKEYTDPFGGCLNIAVKFAKDCPKPDMGPKTYIAYGFPQELGRGDSVTKLHCDMSDVVNVLTHIAELKLQPEHLSAIDKLKLKHFEQDKKELHSDHDGETNVDEVKTRPESDLSFAGDGSEGALWDIFRRQDVPKLQEYLMKHFREFRHIHCSPVEQVIHPIHDQTFYLTVEHKKKLKEEYGIEPWTFVQKLGDAVFIPAGCPHQVRNLKSCIKVALDFVSPENVGECFRLTEEFRKLPISHGSAEDKLEVKKMVIYAMQDVVTKLEKKQG</sequence>
<dbReference type="OMA" id="MHEGIKD"/>
<keyword evidence="9" id="KW-0805">Transcription regulation</keyword>
<evidence type="ECO:0000313" key="18">
    <source>
        <dbReference type="Proteomes" id="UP000053144"/>
    </source>
</evidence>
<name>A0A0L9U168_PHAAN</name>
<feature type="domain" description="JmjC" evidence="16">
    <location>
        <begin position="1584"/>
        <end position="1813"/>
    </location>
</feature>
<evidence type="ECO:0000259" key="15">
    <source>
        <dbReference type="PROSITE" id="PS50089"/>
    </source>
</evidence>
<feature type="region of interest" description="Disordered" evidence="14">
    <location>
        <begin position="783"/>
        <end position="806"/>
    </location>
</feature>
<feature type="region of interest" description="Disordered" evidence="14">
    <location>
        <begin position="1052"/>
        <end position="1099"/>
    </location>
</feature>
<dbReference type="InterPro" id="IPR003347">
    <property type="entry name" value="JmjC_dom"/>
</dbReference>
<dbReference type="InterPro" id="IPR045109">
    <property type="entry name" value="LSDs-like"/>
</dbReference>
<reference evidence="18" key="1">
    <citation type="journal article" date="2015" name="Proc. Natl. Acad. Sci. U.S.A.">
        <title>Genome sequencing of adzuki bean (Vigna angularis) provides insight into high starch and low fat accumulation and domestication.</title>
        <authorList>
            <person name="Yang K."/>
            <person name="Tian Z."/>
            <person name="Chen C."/>
            <person name="Luo L."/>
            <person name="Zhao B."/>
            <person name="Wang Z."/>
            <person name="Yu L."/>
            <person name="Li Y."/>
            <person name="Sun Y."/>
            <person name="Li W."/>
            <person name="Chen Y."/>
            <person name="Li Y."/>
            <person name="Zhang Y."/>
            <person name="Ai D."/>
            <person name="Zhao J."/>
            <person name="Shang C."/>
            <person name="Ma Y."/>
            <person name="Wu B."/>
            <person name="Wang M."/>
            <person name="Gao L."/>
            <person name="Sun D."/>
            <person name="Zhang P."/>
            <person name="Guo F."/>
            <person name="Wang W."/>
            <person name="Li Y."/>
            <person name="Wang J."/>
            <person name="Varshney R.K."/>
            <person name="Wang J."/>
            <person name="Ling H.Q."/>
            <person name="Wan P."/>
        </authorList>
    </citation>
    <scope>NUCLEOTIDE SEQUENCE</scope>
    <source>
        <strain evidence="18">cv. Jingnong 6</strain>
    </source>
</reference>
<comment type="cofactor">
    <cofactor evidence="1">
        <name>Fe(2+)</name>
        <dbReference type="ChEBI" id="CHEBI:29033"/>
    </cofactor>
</comment>
<evidence type="ECO:0000256" key="13">
    <source>
        <dbReference type="PROSITE-ProRule" id="PRU00175"/>
    </source>
</evidence>
<feature type="compositionally biased region" description="Acidic residues" evidence="14">
    <location>
        <begin position="789"/>
        <end position="798"/>
    </location>
</feature>
<dbReference type="PROSITE" id="PS51184">
    <property type="entry name" value="JMJC"/>
    <property type="match status" value="2"/>
</dbReference>
<evidence type="ECO:0000256" key="2">
    <source>
        <dbReference type="ARBA" id="ARBA00004123"/>
    </source>
</evidence>
<dbReference type="GO" id="GO:0031490">
    <property type="term" value="F:chromatin DNA binding"/>
    <property type="evidence" value="ECO:0007669"/>
    <property type="project" value="TreeGrafter"/>
</dbReference>
<comment type="similarity">
    <text evidence="3">Belongs to the JARID1 histone demethylase family.</text>
</comment>
<dbReference type="GO" id="GO:0016491">
    <property type="term" value="F:oxidoreductase activity"/>
    <property type="evidence" value="ECO:0007669"/>
    <property type="project" value="UniProtKB-KW"/>
</dbReference>
<dbReference type="SMART" id="SM00558">
    <property type="entry name" value="JmjC"/>
    <property type="match status" value="2"/>
</dbReference>
<dbReference type="Gramene" id="KOM36427">
    <property type="protein sequence ID" value="KOM36427"/>
    <property type="gene ID" value="LR48_Vigan02g257700"/>
</dbReference>